<dbReference type="OrthoDB" id="3636702at2"/>
<feature type="domain" description="Methyltransferase" evidence="1">
    <location>
        <begin position="37"/>
        <end position="130"/>
    </location>
</feature>
<keyword evidence="2" id="KW-0830">Ubiquinone</keyword>
<dbReference type="SUPFAM" id="SSF53335">
    <property type="entry name" value="S-adenosyl-L-methionine-dependent methyltransferases"/>
    <property type="match status" value="1"/>
</dbReference>
<dbReference type="InterPro" id="IPR041698">
    <property type="entry name" value="Methyltransf_25"/>
</dbReference>
<dbReference type="Proteomes" id="UP000245647">
    <property type="component" value="Unassembled WGS sequence"/>
</dbReference>
<dbReference type="CDD" id="cd02440">
    <property type="entry name" value="AdoMet_MTases"/>
    <property type="match status" value="1"/>
</dbReference>
<dbReference type="GO" id="GO:0008168">
    <property type="term" value="F:methyltransferase activity"/>
    <property type="evidence" value="ECO:0007669"/>
    <property type="project" value="TreeGrafter"/>
</dbReference>
<dbReference type="PANTHER" id="PTHR43591">
    <property type="entry name" value="METHYLTRANSFERASE"/>
    <property type="match status" value="1"/>
</dbReference>
<keyword evidence="3" id="KW-1185">Reference proteome</keyword>
<reference evidence="2 3" key="1">
    <citation type="submission" date="2018-04" db="EMBL/GenBank/DDBJ databases">
        <title>Pedobacter chongqingensis sp. nov., isolated from a rottenly hemp rope.</title>
        <authorList>
            <person name="Cai Y."/>
        </authorList>
    </citation>
    <scope>NUCLEOTIDE SEQUENCE [LARGE SCALE GENOMIC DNA]</scope>
    <source>
        <strain evidence="2 3">FJ4-8</strain>
    </source>
</reference>
<proteinExistence type="predicted"/>
<name>A0A2U2PMS9_9SPHI</name>
<dbReference type="AlphaFoldDB" id="A0A2U2PMS9"/>
<dbReference type="Pfam" id="PF13649">
    <property type="entry name" value="Methyltransf_25"/>
    <property type="match status" value="1"/>
</dbReference>
<comment type="caution">
    <text evidence="2">The sequence shown here is derived from an EMBL/GenBank/DDBJ whole genome shotgun (WGS) entry which is preliminary data.</text>
</comment>
<organism evidence="2 3">
    <name type="scientific">Pararcticibacter amylolyticus</name>
    <dbReference type="NCBI Taxonomy" id="2173175"/>
    <lineage>
        <taxon>Bacteria</taxon>
        <taxon>Pseudomonadati</taxon>
        <taxon>Bacteroidota</taxon>
        <taxon>Sphingobacteriia</taxon>
        <taxon>Sphingobacteriales</taxon>
        <taxon>Sphingobacteriaceae</taxon>
        <taxon>Pararcticibacter</taxon>
    </lineage>
</organism>
<dbReference type="InterPro" id="IPR029063">
    <property type="entry name" value="SAM-dependent_MTases_sf"/>
</dbReference>
<protein>
    <submittedName>
        <fullName evidence="2">Ubiquinone biosynthesis protein UbiE</fullName>
    </submittedName>
</protein>
<gene>
    <name evidence="2" type="ORF">DDR33_01080</name>
</gene>
<accession>A0A2U2PMS9</accession>
<evidence type="ECO:0000259" key="1">
    <source>
        <dbReference type="Pfam" id="PF13649"/>
    </source>
</evidence>
<evidence type="ECO:0000313" key="3">
    <source>
        <dbReference type="Proteomes" id="UP000245647"/>
    </source>
</evidence>
<dbReference type="RefSeq" id="WP_109413908.1">
    <property type="nucleotide sequence ID" value="NZ_QEAS01000001.1"/>
</dbReference>
<evidence type="ECO:0000313" key="2">
    <source>
        <dbReference type="EMBL" id="PWG82489.1"/>
    </source>
</evidence>
<dbReference type="EMBL" id="QEAS01000001">
    <property type="protein sequence ID" value="PWG82489.1"/>
    <property type="molecule type" value="Genomic_DNA"/>
</dbReference>
<dbReference type="PANTHER" id="PTHR43591:SF24">
    <property type="entry name" value="2-METHOXY-6-POLYPRENYL-1,4-BENZOQUINOL METHYLASE, MITOCHONDRIAL"/>
    <property type="match status" value="1"/>
</dbReference>
<dbReference type="Gene3D" id="3.40.50.150">
    <property type="entry name" value="Vaccinia Virus protein VP39"/>
    <property type="match status" value="1"/>
</dbReference>
<sequence>MPEKHYNIHYLEGTALVLKNIKENSYKPFAGIEQGLILDLGCGPGIDAINIAKILGQQVKVTGIDHDPVMIDKAKTSAEAVPNVDFILSEAYPVPFDDQSVDGARAERLLQHLKEPAALVAEAYRVLRSGSPFVIVETDWSSLSFYNADISTAKKVNEYLTGKKVNNGAVARETSSLLKGSHFKNISLEVYPFVVRSLNEIFTYLLLDQSLTEMKDKGYLTENEHTAFIKDLEEAEASGYFVCTINLIIASAVK</sequence>